<dbReference type="Proteomes" id="UP000763641">
    <property type="component" value="Unassembled WGS sequence"/>
</dbReference>
<reference evidence="3 4" key="1">
    <citation type="submission" date="2020-12" db="EMBL/GenBank/DDBJ databases">
        <title>Sphingomonas sp.</title>
        <authorList>
            <person name="Kim M.K."/>
        </authorList>
    </citation>
    <scope>NUCLEOTIDE SEQUENCE [LARGE SCALE GENOMIC DNA]</scope>
    <source>
        <strain evidence="3 4">BT552</strain>
    </source>
</reference>
<protein>
    <recommendedName>
        <fullName evidence="5">DUF2746 domain-containing protein</fullName>
    </recommendedName>
</protein>
<comment type="caution">
    <text evidence="3">The sequence shown here is derived from an EMBL/GenBank/DDBJ whole genome shotgun (WGS) entry which is preliminary data.</text>
</comment>
<keyword evidence="2" id="KW-0472">Membrane</keyword>
<evidence type="ECO:0000256" key="2">
    <source>
        <dbReference type="SAM" id="Phobius"/>
    </source>
</evidence>
<proteinExistence type="predicted"/>
<accession>A0ABS2D1H3</accession>
<evidence type="ECO:0008006" key="5">
    <source>
        <dbReference type="Google" id="ProtNLM"/>
    </source>
</evidence>
<evidence type="ECO:0000313" key="4">
    <source>
        <dbReference type="Proteomes" id="UP000763641"/>
    </source>
</evidence>
<name>A0ABS2D1H3_9SPHN</name>
<dbReference type="RefSeq" id="WP_204192994.1">
    <property type="nucleotide sequence ID" value="NZ_JAFEMC010000001.1"/>
</dbReference>
<gene>
    <name evidence="3" type="ORF">ILT43_00140</name>
</gene>
<feature type="coiled-coil region" evidence="1">
    <location>
        <begin position="70"/>
        <end position="97"/>
    </location>
</feature>
<evidence type="ECO:0000313" key="3">
    <source>
        <dbReference type="EMBL" id="MBM6574765.1"/>
    </source>
</evidence>
<keyword evidence="4" id="KW-1185">Reference proteome</keyword>
<keyword evidence="1" id="KW-0175">Coiled coil</keyword>
<keyword evidence="2" id="KW-0812">Transmembrane</keyword>
<feature type="transmembrane region" description="Helical" evidence="2">
    <location>
        <begin position="6"/>
        <end position="26"/>
    </location>
</feature>
<sequence length="115" mass="13110">MDWGGPFFVLAIIAISTGGWIVNNWIRAKHGYEPTNDWGGFGGRRHKRHGGMNWMTGHHTDGDIDDDRKIMLLTNENEKLTGQVSRLEERIAVLERIATDPAERTAREIDALRDR</sequence>
<organism evidence="3 4">
    <name type="scientific">Sphingomonas longa</name>
    <dbReference type="NCBI Taxonomy" id="2778730"/>
    <lineage>
        <taxon>Bacteria</taxon>
        <taxon>Pseudomonadati</taxon>
        <taxon>Pseudomonadota</taxon>
        <taxon>Alphaproteobacteria</taxon>
        <taxon>Sphingomonadales</taxon>
        <taxon>Sphingomonadaceae</taxon>
        <taxon>Sphingomonas</taxon>
    </lineage>
</organism>
<evidence type="ECO:0000256" key="1">
    <source>
        <dbReference type="SAM" id="Coils"/>
    </source>
</evidence>
<dbReference type="EMBL" id="JAFEMC010000001">
    <property type="protein sequence ID" value="MBM6574765.1"/>
    <property type="molecule type" value="Genomic_DNA"/>
</dbReference>
<keyword evidence="2" id="KW-1133">Transmembrane helix</keyword>